<comment type="caution">
    <text evidence="2">The sequence shown here is derived from an EMBL/GenBank/DDBJ whole genome shotgun (WGS) entry which is preliminary data.</text>
</comment>
<organism evidence="2 3">
    <name type="scientific">Candidatus Liptonbacteria bacterium RIFCSPHIGHO2_01_FULL_57_28</name>
    <dbReference type="NCBI Taxonomy" id="1798647"/>
    <lineage>
        <taxon>Bacteria</taxon>
        <taxon>Candidatus Liptoniibacteriota</taxon>
    </lineage>
</organism>
<proteinExistence type="predicted"/>
<feature type="transmembrane region" description="Helical" evidence="1">
    <location>
        <begin position="130"/>
        <end position="149"/>
    </location>
</feature>
<evidence type="ECO:0000256" key="1">
    <source>
        <dbReference type="SAM" id="Phobius"/>
    </source>
</evidence>
<keyword evidence="1" id="KW-0472">Membrane</keyword>
<feature type="transmembrane region" description="Helical" evidence="1">
    <location>
        <begin position="169"/>
        <end position="190"/>
    </location>
</feature>
<evidence type="ECO:0008006" key="4">
    <source>
        <dbReference type="Google" id="ProtNLM"/>
    </source>
</evidence>
<gene>
    <name evidence="2" type="ORF">A2855_00835</name>
</gene>
<evidence type="ECO:0000313" key="3">
    <source>
        <dbReference type="Proteomes" id="UP000179059"/>
    </source>
</evidence>
<protein>
    <recommendedName>
        <fullName evidence="4">TVP38/TMEM64 family membrane protein</fullName>
    </recommendedName>
</protein>
<feature type="transmembrane region" description="Helical" evidence="1">
    <location>
        <begin position="86"/>
        <end position="107"/>
    </location>
</feature>
<dbReference type="EMBL" id="MHKX01000006">
    <property type="protein sequence ID" value="OGY98526.1"/>
    <property type="molecule type" value="Genomic_DNA"/>
</dbReference>
<dbReference type="STRING" id="1798647.A2855_00835"/>
<keyword evidence="1" id="KW-0812">Transmembrane</keyword>
<dbReference type="AlphaFoldDB" id="A0A1G2CBD3"/>
<name>A0A1G2CBD3_9BACT</name>
<dbReference type="Proteomes" id="UP000179059">
    <property type="component" value="Unassembled WGS sequence"/>
</dbReference>
<feature type="transmembrane region" description="Helical" evidence="1">
    <location>
        <begin position="20"/>
        <end position="36"/>
    </location>
</feature>
<evidence type="ECO:0000313" key="2">
    <source>
        <dbReference type="EMBL" id="OGY98526.1"/>
    </source>
</evidence>
<keyword evidence="1" id="KW-1133">Transmembrane helix</keyword>
<sequence length="193" mass="21403">MGWTEYLKRPLRYYKAWEYKNVAGLAASLLLLWYIADHPVVTSAVGGVAELGYFGSFVTGIFFVSTFTVAPAAVVLYRLADTFNPYAIALFAGAGAVIGDYLIFRFLRDGVLRELKPLFAKMGGSYIEKLLHTPYFFWLTPLIGAFIIASPFPDEIGIGLMGLSKIKPWQFVLLSFSLNALGIFVIVVLAQRL</sequence>
<accession>A0A1G2CBD3</accession>
<feature type="transmembrane region" description="Helical" evidence="1">
    <location>
        <begin position="57"/>
        <end position="80"/>
    </location>
</feature>
<reference evidence="2 3" key="1">
    <citation type="journal article" date="2016" name="Nat. Commun.">
        <title>Thousands of microbial genomes shed light on interconnected biogeochemical processes in an aquifer system.</title>
        <authorList>
            <person name="Anantharaman K."/>
            <person name="Brown C.T."/>
            <person name="Hug L.A."/>
            <person name="Sharon I."/>
            <person name="Castelle C.J."/>
            <person name="Probst A.J."/>
            <person name="Thomas B.C."/>
            <person name="Singh A."/>
            <person name="Wilkins M.J."/>
            <person name="Karaoz U."/>
            <person name="Brodie E.L."/>
            <person name="Williams K.H."/>
            <person name="Hubbard S.S."/>
            <person name="Banfield J.F."/>
        </authorList>
    </citation>
    <scope>NUCLEOTIDE SEQUENCE [LARGE SCALE GENOMIC DNA]</scope>
</reference>